<evidence type="ECO:0000313" key="1">
    <source>
        <dbReference type="EMBL" id="KAJ6743076.1"/>
    </source>
</evidence>
<dbReference type="AlphaFoldDB" id="A0A9Q0V7D7"/>
<sequence>MMRYRRLESAWPGFGRGHLFDKLEEAAMKLDDLKKIQNCSSRWCEDDKLIPDSNVDENDIFKTELEHLVMGNEILQRDEEC</sequence>
<organism evidence="1 2">
    <name type="scientific">Salix viminalis</name>
    <name type="common">Common osier</name>
    <name type="synonym">Basket willow</name>
    <dbReference type="NCBI Taxonomy" id="40686"/>
    <lineage>
        <taxon>Eukaryota</taxon>
        <taxon>Viridiplantae</taxon>
        <taxon>Streptophyta</taxon>
        <taxon>Embryophyta</taxon>
        <taxon>Tracheophyta</taxon>
        <taxon>Spermatophyta</taxon>
        <taxon>Magnoliopsida</taxon>
        <taxon>eudicotyledons</taxon>
        <taxon>Gunneridae</taxon>
        <taxon>Pentapetalae</taxon>
        <taxon>rosids</taxon>
        <taxon>fabids</taxon>
        <taxon>Malpighiales</taxon>
        <taxon>Salicaceae</taxon>
        <taxon>Saliceae</taxon>
        <taxon>Salix</taxon>
    </lineage>
</organism>
<keyword evidence="2" id="KW-1185">Reference proteome</keyword>
<dbReference type="EMBL" id="JAPFFL010000002">
    <property type="protein sequence ID" value="KAJ6743076.1"/>
    <property type="molecule type" value="Genomic_DNA"/>
</dbReference>
<protein>
    <submittedName>
        <fullName evidence="1">Uncharacterized protein</fullName>
    </submittedName>
</protein>
<name>A0A9Q0V7D7_SALVM</name>
<proteinExistence type="predicted"/>
<reference evidence="1" key="2">
    <citation type="journal article" date="2023" name="Int. J. Mol. Sci.">
        <title>De Novo Assembly and Annotation of 11 Diverse Shrub Willow (Salix) Genomes Reveals Novel Gene Organization in Sex-Linked Regions.</title>
        <authorList>
            <person name="Hyden B."/>
            <person name="Feng K."/>
            <person name="Yates T.B."/>
            <person name="Jawdy S."/>
            <person name="Cereghino C."/>
            <person name="Smart L.B."/>
            <person name="Muchero W."/>
        </authorList>
    </citation>
    <scope>NUCLEOTIDE SEQUENCE [LARGE SCALE GENOMIC DNA]</scope>
    <source>
        <tissue evidence="1">Shoot tip</tissue>
    </source>
</reference>
<reference evidence="1" key="1">
    <citation type="submission" date="2022-11" db="EMBL/GenBank/DDBJ databases">
        <authorList>
            <person name="Hyden B.L."/>
            <person name="Feng K."/>
            <person name="Yates T."/>
            <person name="Jawdy S."/>
            <person name="Smart L.B."/>
            <person name="Muchero W."/>
        </authorList>
    </citation>
    <scope>NUCLEOTIDE SEQUENCE</scope>
    <source>
        <tissue evidence="1">Shoot tip</tissue>
    </source>
</reference>
<dbReference type="Proteomes" id="UP001151529">
    <property type="component" value="Chromosome 6"/>
</dbReference>
<comment type="caution">
    <text evidence="1">The sequence shown here is derived from an EMBL/GenBank/DDBJ whole genome shotgun (WGS) entry which is preliminary data.</text>
</comment>
<gene>
    <name evidence="1" type="ORF">OIU85_017091</name>
</gene>
<accession>A0A9Q0V7D7</accession>
<evidence type="ECO:0000313" key="2">
    <source>
        <dbReference type="Proteomes" id="UP001151529"/>
    </source>
</evidence>